<gene>
    <name evidence="2" type="ORF">K435DRAFT_808232</name>
</gene>
<proteinExistence type="predicted"/>
<reference evidence="2 3" key="1">
    <citation type="journal article" date="2019" name="Nat. Ecol. Evol.">
        <title>Megaphylogeny resolves global patterns of mushroom evolution.</title>
        <authorList>
            <person name="Varga T."/>
            <person name="Krizsan K."/>
            <person name="Foldi C."/>
            <person name="Dima B."/>
            <person name="Sanchez-Garcia M."/>
            <person name="Sanchez-Ramirez S."/>
            <person name="Szollosi G.J."/>
            <person name="Szarkandi J.G."/>
            <person name="Papp V."/>
            <person name="Albert L."/>
            <person name="Andreopoulos W."/>
            <person name="Angelini C."/>
            <person name="Antonin V."/>
            <person name="Barry K.W."/>
            <person name="Bougher N.L."/>
            <person name="Buchanan P."/>
            <person name="Buyck B."/>
            <person name="Bense V."/>
            <person name="Catcheside P."/>
            <person name="Chovatia M."/>
            <person name="Cooper J."/>
            <person name="Damon W."/>
            <person name="Desjardin D."/>
            <person name="Finy P."/>
            <person name="Geml J."/>
            <person name="Haridas S."/>
            <person name="Hughes K."/>
            <person name="Justo A."/>
            <person name="Karasinski D."/>
            <person name="Kautmanova I."/>
            <person name="Kiss B."/>
            <person name="Kocsube S."/>
            <person name="Kotiranta H."/>
            <person name="LaButti K.M."/>
            <person name="Lechner B.E."/>
            <person name="Liimatainen K."/>
            <person name="Lipzen A."/>
            <person name="Lukacs Z."/>
            <person name="Mihaltcheva S."/>
            <person name="Morgado L.N."/>
            <person name="Niskanen T."/>
            <person name="Noordeloos M.E."/>
            <person name="Ohm R.A."/>
            <person name="Ortiz-Santana B."/>
            <person name="Ovrebo C."/>
            <person name="Racz N."/>
            <person name="Riley R."/>
            <person name="Savchenko A."/>
            <person name="Shiryaev A."/>
            <person name="Soop K."/>
            <person name="Spirin V."/>
            <person name="Szebenyi C."/>
            <person name="Tomsovsky M."/>
            <person name="Tulloss R.E."/>
            <person name="Uehling J."/>
            <person name="Grigoriev I.V."/>
            <person name="Vagvolgyi C."/>
            <person name="Papp T."/>
            <person name="Martin F.M."/>
            <person name="Miettinen O."/>
            <person name="Hibbett D.S."/>
            <person name="Nagy L.G."/>
        </authorList>
    </citation>
    <scope>NUCLEOTIDE SEQUENCE [LARGE SCALE GENOMIC DNA]</scope>
    <source>
        <strain evidence="2 3">CBS 962.96</strain>
    </source>
</reference>
<keyword evidence="3" id="KW-1185">Reference proteome</keyword>
<protein>
    <submittedName>
        <fullName evidence="2">Uncharacterized protein</fullName>
    </submittedName>
</protein>
<dbReference type="Proteomes" id="UP000297245">
    <property type="component" value="Unassembled WGS sequence"/>
</dbReference>
<sequence length="266" mass="29809">MKACNGNIANGEEGHDGQEERGLRVNCVGCFRLQQLVTRGRPGVAGTERSEGPEIRLPAKMIGDMVFGVTVRQDPLLKVAGMSVGTAPPRSTTHRFNLVQLAAFSIIYHSKLSLVFFVDGIHRNKFLTTAMSFLVTYTSLGRTAPNQEKGKDKGKGEKQEKRHKTRFENPSVLDSDEVGQIHESICKGCVDLICPHKIDVKGEYEKEYMVQDLLLTGFLIAALQRRETGKLPTGFSKQKKEPESLKVYRSVHRRKIRQLDEENHCT</sequence>
<evidence type="ECO:0000313" key="3">
    <source>
        <dbReference type="Proteomes" id="UP000297245"/>
    </source>
</evidence>
<feature type="compositionally biased region" description="Basic and acidic residues" evidence="1">
    <location>
        <begin position="148"/>
        <end position="160"/>
    </location>
</feature>
<evidence type="ECO:0000256" key="1">
    <source>
        <dbReference type="SAM" id="MobiDB-lite"/>
    </source>
</evidence>
<evidence type="ECO:0000313" key="2">
    <source>
        <dbReference type="EMBL" id="THU82519.1"/>
    </source>
</evidence>
<feature type="region of interest" description="Disordered" evidence="1">
    <location>
        <begin position="144"/>
        <end position="171"/>
    </location>
</feature>
<accession>A0A4S8L261</accession>
<dbReference type="AlphaFoldDB" id="A0A4S8L261"/>
<organism evidence="2 3">
    <name type="scientific">Dendrothele bispora (strain CBS 962.96)</name>
    <dbReference type="NCBI Taxonomy" id="1314807"/>
    <lineage>
        <taxon>Eukaryota</taxon>
        <taxon>Fungi</taxon>
        <taxon>Dikarya</taxon>
        <taxon>Basidiomycota</taxon>
        <taxon>Agaricomycotina</taxon>
        <taxon>Agaricomycetes</taxon>
        <taxon>Agaricomycetidae</taxon>
        <taxon>Agaricales</taxon>
        <taxon>Agaricales incertae sedis</taxon>
        <taxon>Dendrothele</taxon>
    </lineage>
</organism>
<dbReference type="EMBL" id="ML179726">
    <property type="protein sequence ID" value="THU82519.1"/>
    <property type="molecule type" value="Genomic_DNA"/>
</dbReference>
<name>A0A4S8L261_DENBC</name>